<dbReference type="PANTHER" id="PTHR47359">
    <property type="entry name" value="PEPTIDOGLYCAN DL-ENDOPEPTIDASE CWLO"/>
    <property type="match status" value="1"/>
</dbReference>
<name>A0A1I4AF53_9ACTN</name>
<dbReference type="InterPro" id="IPR000064">
    <property type="entry name" value="NLP_P60_dom"/>
</dbReference>
<feature type="domain" description="NlpC/P60" evidence="7">
    <location>
        <begin position="53"/>
        <end position="169"/>
    </location>
</feature>
<dbReference type="GO" id="GO:0006508">
    <property type="term" value="P:proteolysis"/>
    <property type="evidence" value="ECO:0007669"/>
    <property type="project" value="UniProtKB-KW"/>
</dbReference>
<evidence type="ECO:0000256" key="2">
    <source>
        <dbReference type="ARBA" id="ARBA00022670"/>
    </source>
</evidence>
<evidence type="ECO:0000313" key="8">
    <source>
        <dbReference type="EMBL" id="SFK55048.1"/>
    </source>
</evidence>
<accession>A0A1I4AF53</accession>
<reference evidence="9" key="1">
    <citation type="submission" date="2016-10" db="EMBL/GenBank/DDBJ databases">
        <authorList>
            <person name="Varghese N."/>
            <person name="Submissions S."/>
        </authorList>
    </citation>
    <scope>NUCLEOTIDE SEQUENCE [LARGE SCALE GENOMIC DNA]</scope>
    <source>
        <strain evidence="9">DSM 45317</strain>
    </source>
</reference>
<feature type="compositionally biased region" description="Polar residues" evidence="5">
    <location>
        <begin position="55"/>
        <end position="65"/>
    </location>
</feature>
<gene>
    <name evidence="8" type="ORF">SAMN04488085_102211</name>
</gene>
<dbReference type="Proteomes" id="UP000199152">
    <property type="component" value="Unassembled WGS sequence"/>
</dbReference>
<dbReference type="SUPFAM" id="SSF54001">
    <property type="entry name" value="Cysteine proteinases"/>
    <property type="match status" value="1"/>
</dbReference>
<dbReference type="Pfam" id="PF00877">
    <property type="entry name" value="NLPC_P60"/>
    <property type="match status" value="1"/>
</dbReference>
<evidence type="ECO:0000256" key="5">
    <source>
        <dbReference type="SAM" id="MobiDB-lite"/>
    </source>
</evidence>
<dbReference type="PANTHER" id="PTHR47359:SF3">
    <property type="entry name" value="NLP_P60 DOMAIN-CONTAINING PROTEIN-RELATED"/>
    <property type="match status" value="1"/>
</dbReference>
<protein>
    <submittedName>
        <fullName evidence="8">Cell wall-associated hydrolase, NlpC family</fullName>
    </submittedName>
</protein>
<dbReference type="Gene3D" id="3.90.1720.10">
    <property type="entry name" value="endopeptidase domain like (from Nostoc punctiforme)"/>
    <property type="match status" value="1"/>
</dbReference>
<dbReference type="InterPro" id="IPR038765">
    <property type="entry name" value="Papain-like_cys_pep_sf"/>
</dbReference>
<comment type="similarity">
    <text evidence="1">Belongs to the peptidase C40 family.</text>
</comment>
<evidence type="ECO:0000256" key="1">
    <source>
        <dbReference type="ARBA" id="ARBA00007074"/>
    </source>
</evidence>
<dbReference type="RefSeq" id="WP_091321414.1">
    <property type="nucleotide sequence ID" value="NZ_FOSW01000002.1"/>
</dbReference>
<dbReference type="OrthoDB" id="9815778at2"/>
<keyword evidence="4" id="KW-0788">Thiol protease</keyword>
<dbReference type="GO" id="GO:0008234">
    <property type="term" value="F:cysteine-type peptidase activity"/>
    <property type="evidence" value="ECO:0007669"/>
    <property type="project" value="UniProtKB-KW"/>
</dbReference>
<dbReference type="EMBL" id="FOSW01000002">
    <property type="protein sequence ID" value="SFK55048.1"/>
    <property type="molecule type" value="Genomic_DNA"/>
</dbReference>
<feature type="chain" id="PRO_5011441690" evidence="6">
    <location>
        <begin position="35"/>
        <end position="169"/>
    </location>
</feature>
<feature type="compositionally biased region" description="Low complexity" evidence="5">
    <location>
        <begin position="42"/>
        <end position="52"/>
    </location>
</feature>
<proteinExistence type="inferred from homology"/>
<sequence>MTTARTSTARRLARPTFALLAGAGIALTPQVAQASTEPPPAASSSEGSPAAPDQAAQTAVDTAMNQRGKPYEYGAAGPDSYDCSGLTQYAWGAAGVELPHSSKQQSQTGTPVARADLQPGDLVFFYDPVSHAGVYVGNNQVVHAPTEGDVVKVTDIDAIGDYNSARRVG</sequence>
<evidence type="ECO:0000256" key="6">
    <source>
        <dbReference type="SAM" id="SignalP"/>
    </source>
</evidence>
<dbReference type="PROSITE" id="PS51935">
    <property type="entry name" value="NLPC_P60"/>
    <property type="match status" value="1"/>
</dbReference>
<dbReference type="AlphaFoldDB" id="A0A1I4AF53"/>
<evidence type="ECO:0000256" key="4">
    <source>
        <dbReference type="ARBA" id="ARBA00022807"/>
    </source>
</evidence>
<keyword evidence="2" id="KW-0645">Protease</keyword>
<keyword evidence="6" id="KW-0732">Signal</keyword>
<keyword evidence="3 8" id="KW-0378">Hydrolase</keyword>
<feature type="region of interest" description="Disordered" evidence="5">
    <location>
        <begin position="30"/>
        <end position="78"/>
    </location>
</feature>
<keyword evidence="9" id="KW-1185">Reference proteome</keyword>
<evidence type="ECO:0000256" key="3">
    <source>
        <dbReference type="ARBA" id="ARBA00022801"/>
    </source>
</evidence>
<evidence type="ECO:0000313" key="9">
    <source>
        <dbReference type="Proteomes" id="UP000199152"/>
    </source>
</evidence>
<evidence type="ECO:0000259" key="7">
    <source>
        <dbReference type="PROSITE" id="PS51935"/>
    </source>
</evidence>
<dbReference type="InParanoid" id="A0A1I4AF53"/>
<dbReference type="InterPro" id="IPR051794">
    <property type="entry name" value="PG_Endopeptidase_C40"/>
</dbReference>
<organism evidence="8 9">
    <name type="scientific">Geodermatophilus ruber</name>
    <dbReference type="NCBI Taxonomy" id="504800"/>
    <lineage>
        <taxon>Bacteria</taxon>
        <taxon>Bacillati</taxon>
        <taxon>Actinomycetota</taxon>
        <taxon>Actinomycetes</taxon>
        <taxon>Geodermatophilales</taxon>
        <taxon>Geodermatophilaceae</taxon>
        <taxon>Geodermatophilus</taxon>
    </lineage>
</organism>
<feature type="signal peptide" evidence="6">
    <location>
        <begin position="1"/>
        <end position="34"/>
    </location>
</feature>